<dbReference type="Proteomes" id="UP001420932">
    <property type="component" value="Unassembled WGS sequence"/>
</dbReference>
<sequence>MAITGNCNVNKKGASNAGKQQEMTLAQFREWLDQFDDNKDGCISEEELREAVRSSGKWFTSWRSRRGIRSADANGNGSIDSTEITKLIPFAEKTFGFKILVDQ</sequence>
<accession>A0AAP0L6P1</accession>
<dbReference type="GO" id="GO:0005509">
    <property type="term" value="F:calcium ion binding"/>
    <property type="evidence" value="ECO:0007669"/>
    <property type="project" value="InterPro"/>
</dbReference>
<dbReference type="PANTHER" id="PTHR23050">
    <property type="entry name" value="CALCIUM BINDING PROTEIN"/>
    <property type="match status" value="1"/>
</dbReference>
<protein>
    <recommendedName>
        <fullName evidence="3">EF-hand domain-containing protein</fullName>
    </recommendedName>
</protein>
<dbReference type="EMBL" id="JBBNAF010000002">
    <property type="protein sequence ID" value="KAK9163274.1"/>
    <property type="molecule type" value="Genomic_DNA"/>
</dbReference>
<evidence type="ECO:0000256" key="1">
    <source>
        <dbReference type="ARBA" id="ARBA00022737"/>
    </source>
</evidence>
<dbReference type="PROSITE" id="PS00018">
    <property type="entry name" value="EF_HAND_1"/>
    <property type="match status" value="2"/>
</dbReference>
<organism evidence="4 5">
    <name type="scientific">Stephania yunnanensis</name>
    <dbReference type="NCBI Taxonomy" id="152371"/>
    <lineage>
        <taxon>Eukaryota</taxon>
        <taxon>Viridiplantae</taxon>
        <taxon>Streptophyta</taxon>
        <taxon>Embryophyta</taxon>
        <taxon>Tracheophyta</taxon>
        <taxon>Spermatophyta</taxon>
        <taxon>Magnoliopsida</taxon>
        <taxon>Ranunculales</taxon>
        <taxon>Menispermaceae</taxon>
        <taxon>Menispermoideae</taxon>
        <taxon>Cissampelideae</taxon>
        <taxon>Stephania</taxon>
    </lineage>
</organism>
<evidence type="ECO:0000256" key="2">
    <source>
        <dbReference type="ARBA" id="ARBA00022837"/>
    </source>
</evidence>
<keyword evidence="1" id="KW-0677">Repeat</keyword>
<dbReference type="InterPro" id="IPR011992">
    <property type="entry name" value="EF-hand-dom_pair"/>
</dbReference>
<dbReference type="Gene3D" id="1.10.238.10">
    <property type="entry name" value="EF-hand"/>
    <property type="match status" value="1"/>
</dbReference>
<keyword evidence="2" id="KW-0106">Calcium</keyword>
<name>A0AAP0L6P1_9MAGN</name>
<evidence type="ECO:0000313" key="4">
    <source>
        <dbReference type="EMBL" id="KAK9163274.1"/>
    </source>
</evidence>
<dbReference type="PROSITE" id="PS50222">
    <property type="entry name" value="EF_HAND_2"/>
    <property type="match status" value="1"/>
</dbReference>
<keyword evidence="5" id="KW-1185">Reference proteome</keyword>
<feature type="domain" description="EF-hand" evidence="3">
    <location>
        <begin position="23"/>
        <end position="58"/>
    </location>
</feature>
<comment type="caution">
    <text evidence="4">The sequence shown here is derived from an EMBL/GenBank/DDBJ whole genome shotgun (WGS) entry which is preliminary data.</text>
</comment>
<dbReference type="InterPro" id="IPR002048">
    <property type="entry name" value="EF_hand_dom"/>
</dbReference>
<dbReference type="InterPro" id="IPR050145">
    <property type="entry name" value="Centrin_CML-like"/>
</dbReference>
<dbReference type="CDD" id="cd00051">
    <property type="entry name" value="EFh"/>
    <property type="match status" value="1"/>
</dbReference>
<dbReference type="Pfam" id="PF13405">
    <property type="entry name" value="EF-hand_6"/>
    <property type="match status" value="1"/>
</dbReference>
<dbReference type="InterPro" id="IPR018247">
    <property type="entry name" value="EF_Hand_1_Ca_BS"/>
</dbReference>
<evidence type="ECO:0000313" key="5">
    <source>
        <dbReference type="Proteomes" id="UP001420932"/>
    </source>
</evidence>
<dbReference type="AlphaFoldDB" id="A0AAP0L6P1"/>
<proteinExistence type="predicted"/>
<dbReference type="SUPFAM" id="SSF47473">
    <property type="entry name" value="EF-hand"/>
    <property type="match status" value="1"/>
</dbReference>
<dbReference type="Pfam" id="PF13202">
    <property type="entry name" value="EF-hand_5"/>
    <property type="match status" value="1"/>
</dbReference>
<dbReference type="SMART" id="SM00054">
    <property type="entry name" value="EFh"/>
    <property type="match status" value="1"/>
</dbReference>
<gene>
    <name evidence="4" type="ORF">Syun_004176</name>
</gene>
<reference evidence="4 5" key="1">
    <citation type="submission" date="2024-01" db="EMBL/GenBank/DDBJ databases">
        <title>Genome assemblies of Stephania.</title>
        <authorList>
            <person name="Yang L."/>
        </authorList>
    </citation>
    <scope>NUCLEOTIDE SEQUENCE [LARGE SCALE GENOMIC DNA]</scope>
    <source>
        <strain evidence="4">YNDBR</strain>
        <tissue evidence="4">Leaf</tissue>
    </source>
</reference>
<evidence type="ECO:0000259" key="3">
    <source>
        <dbReference type="PROSITE" id="PS50222"/>
    </source>
</evidence>